<comment type="caution">
    <text evidence="8">The sequence shown here is derived from an EMBL/GenBank/DDBJ whole genome shotgun (WGS) entry which is preliminary data.</text>
</comment>
<feature type="transmembrane region" description="Helical" evidence="7">
    <location>
        <begin position="47"/>
        <end position="67"/>
    </location>
</feature>
<keyword evidence="3" id="KW-1003">Cell membrane</keyword>
<dbReference type="InterPro" id="IPR036259">
    <property type="entry name" value="MFS_trans_sf"/>
</dbReference>
<feature type="transmembrane region" description="Helical" evidence="7">
    <location>
        <begin position="348"/>
        <end position="366"/>
    </location>
</feature>
<dbReference type="InterPro" id="IPR011701">
    <property type="entry name" value="MFS"/>
</dbReference>
<keyword evidence="4 7" id="KW-0812">Transmembrane</keyword>
<evidence type="ECO:0000256" key="2">
    <source>
        <dbReference type="ARBA" id="ARBA00022448"/>
    </source>
</evidence>
<keyword evidence="2" id="KW-0813">Transport</keyword>
<evidence type="ECO:0000313" key="8">
    <source>
        <dbReference type="EMBL" id="MBE7939090.1"/>
    </source>
</evidence>
<accession>A0ABR9S9S6</accession>
<dbReference type="PANTHER" id="PTHR43266:SF2">
    <property type="entry name" value="MAJOR FACILITATOR SUPERFAMILY (MFS) PROFILE DOMAIN-CONTAINING PROTEIN"/>
    <property type="match status" value="1"/>
</dbReference>
<gene>
    <name evidence="8" type="ORF">IM725_00715</name>
</gene>
<evidence type="ECO:0000256" key="4">
    <source>
        <dbReference type="ARBA" id="ARBA00022692"/>
    </source>
</evidence>
<keyword evidence="5 7" id="KW-1133">Transmembrane helix</keyword>
<evidence type="ECO:0000256" key="7">
    <source>
        <dbReference type="SAM" id="Phobius"/>
    </source>
</evidence>
<feature type="transmembrane region" description="Helical" evidence="7">
    <location>
        <begin position="167"/>
        <end position="187"/>
    </location>
</feature>
<name>A0ABR9S9S6_9BURK</name>
<keyword evidence="6 7" id="KW-0472">Membrane</keyword>
<dbReference type="SUPFAM" id="SSF103473">
    <property type="entry name" value="MFS general substrate transporter"/>
    <property type="match status" value="1"/>
</dbReference>
<feature type="transmembrane region" description="Helical" evidence="7">
    <location>
        <begin position="208"/>
        <end position="235"/>
    </location>
</feature>
<evidence type="ECO:0000256" key="1">
    <source>
        <dbReference type="ARBA" id="ARBA00004651"/>
    </source>
</evidence>
<dbReference type="PANTHER" id="PTHR43266">
    <property type="entry name" value="MACROLIDE-EFFLUX PROTEIN"/>
    <property type="match status" value="1"/>
</dbReference>
<evidence type="ECO:0000313" key="9">
    <source>
        <dbReference type="Proteomes" id="UP000715965"/>
    </source>
</evidence>
<reference evidence="8 9" key="1">
    <citation type="submission" date="2020-10" db="EMBL/GenBank/DDBJ databases">
        <title>Draft genome of Ramlibacter aquaticus LMG 30558.</title>
        <authorList>
            <person name="Props R."/>
        </authorList>
    </citation>
    <scope>NUCLEOTIDE SEQUENCE [LARGE SCALE GENOMIC DNA]</scope>
    <source>
        <strain evidence="8 9">LMG 30558</strain>
    </source>
</reference>
<feature type="transmembrane region" description="Helical" evidence="7">
    <location>
        <begin position="255"/>
        <end position="272"/>
    </location>
</feature>
<evidence type="ECO:0000256" key="3">
    <source>
        <dbReference type="ARBA" id="ARBA00022475"/>
    </source>
</evidence>
<dbReference type="Proteomes" id="UP000715965">
    <property type="component" value="Unassembled WGS sequence"/>
</dbReference>
<dbReference type="RefSeq" id="WP_193778642.1">
    <property type="nucleotide sequence ID" value="NZ_JADDOJ010000002.1"/>
</dbReference>
<comment type="subcellular location">
    <subcellularLocation>
        <location evidence="1">Cell membrane</location>
        <topology evidence="1">Multi-pass membrane protein</topology>
    </subcellularLocation>
</comment>
<feature type="transmembrane region" description="Helical" evidence="7">
    <location>
        <begin position="307"/>
        <end position="327"/>
    </location>
</feature>
<protein>
    <submittedName>
        <fullName evidence="8">Lysophospholipid transporter LplT</fullName>
    </submittedName>
</protein>
<dbReference type="Gene3D" id="1.20.1250.20">
    <property type="entry name" value="MFS general substrate transporter like domains"/>
    <property type="match status" value="1"/>
</dbReference>
<feature type="transmembrane region" description="Helical" evidence="7">
    <location>
        <begin position="79"/>
        <end position="100"/>
    </location>
</feature>
<feature type="transmembrane region" description="Helical" evidence="7">
    <location>
        <begin position="284"/>
        <end position="301"/>
    </location>
</feature>
<dbReference type="EMBL" id="JADDOJ010000002">
    <property type="protein sequence ID" value="MBE7939090.1"/>
    <property type="molecule type" value="Genomic_DNA"/>
</dbReference>
<organism evidence="8 9">
    <name type="scientific">Ramlibacter aquaticus</name>
    <dbReference type="NCBI Taxonomy" id="2780094"/>
    <lineage>
        <taxon>Bacteria</taxon>
        <taxon>Pseudomonadati</taxon>
        <taxon>Pseudomonadota</taxon>
        <taxon>Betaproteobacteria</taxon>
        <taxon>Burkholderiales</taxon>
        <taxon>Comamonadaceae</taxon>
        <taxon>Ramlibacter</taxon>
    </lineage>
</organism>
<evidence type="ECO:0000256" key="6">
    <source>
        <dbReference type="ARBA" id="ARBA00023136"/>
    </source>
</evidence>
<proteinExistence type="predicted"/>
<dbReference type="Pfam" id="PF07690">
    <property type="entry name" value="MFS_1"/>
    <property type="match status" value="1"/>
</dbReference>
<sequence>MRRAASLPLLVAGQFLGTLGDSALLIVAVQALARARAPAWEAPLLRILFYGAYVLLAVVAGAVADAFAKRDVLVVTSLVKVLGCSVLAAGGSPLAAYTLVGLGAVPHMPARYGILGEFVAPSRLVAANAWLEASTLCASILGIGAGGALVASGERHPALAGMAQRPAWWLDAAFVGAAVCSSLLLRAPAVRPGGWRRVPGAALRFRRAAMSLWSCAQTRGALTLTSTLWGVAAVLQLEVLRWTTQRLQLPLSSAAWLQLAVAAGMVCGAAAAGRWTTLARERTAALAALGGGATLSLLAFATGLATALPLLGAVGVFAGWALVASNARVQAGGKRAGGPGEWLAVQHFIENAMSLALLAVYGLAILCGLSSSPVILAMGCGVALSALASLC</sequence>
<keyword evidence="9" id="KW-1185">Reference proteome</keyword>
<evidence type="ECO:0000256" key="5">
    <source>
        <dbReference type="ARBA" id="ARBA00022989"/>
    </source>
</evidence>